<gene>
    <name evidence="1" type="ORF">JG687_00006168</name>
</gene>
<proteinExistence type="predicted"/>
<sequence length="67" mass="7696">MVMTLSEDTKYDTIVEQRVPMSIPTSIPSETLRKSFKPISSRHRTKTNDCLSKTAYSNALWMRTTTL</sequence>
<organism evidence="1 2">
    <name type="scientific">Phytophthora cactorum</name>
    <dbReference type="NCBI Taxonomy" id="29920"/>
    <lineage>
        <taxon>Eukaryota</taxon>
        <taxon>Sar</taxon>
        <taxon>Stramenopiles</taxon>
        <taxon>Oomycota</taxon>
        <taxon>Peronosporomycetes</taxon>
        <taxon>Peronosporales</taxon>
        <taxon>Peronosporaceae</taxon>
        <taxon>Phytophthora</taxon>
    </lineage>
</organism>
<name>A0A8T1UJ32_9STRA</name>
<dbReference type="Proteomes" id="UP000688947">
    <property type="component" value="Unassembled WGS sequence"/>
</dbReference>
<reference evidence="1" key="1">
    <citation type="submission" date="2021-01" db="EMBL/GenBank/DDBJ databases">
        <title>Phytophthora aleatoria, a newly-described species from Pinus radiata is distinct from Phytophthora cactorum isolates based on comparative genomics.</title>
        <authorList>
            <person name="Mcdougal R."/>
            <person name="Panda P."/>
            <person name="Williams N."/>
            <person name="Studholme D.J."/>
        </authorList>
    </citation>
    <scope>NUCLEOTIDE SEQUENCE</scope>
    <source>
        <strain evidence="1">NZFS 3830</strain>
    </source>
</reference>
<evidence type="ECO:0000313" key="2">
    <source>
        <dbReference type="Proteomes" id="UP000688947"/>
    </source>
</evidence>
<protein>
    <submittedName>
        <fullName evidence="1">Uncharacterized protein</fullName>
    </submittedName>
</protein>
<comment type="caution">
    <text evidence="1">The sequence shown here is derived from an EMBL/GenBank/DDBJ whole genome shotgun (WGS) entry which is preliminary data.</text>
</comment>
<dbReference type="OrthoDB" id="185373at2759"/>
<dbReference type="AlphaFoldDB" id="A0A8T1UJ32"/>
<evidence type="ECO:0000313" key="1">
    <source>
        <dbReference type="EMBL" id="KAG6964111.1"/>
    </source>
</evidence>
<dbReference type="EMBL" id="JAENGZ010000247">
    <property type="protein sequence ID" value="KAG6964111.1"/>
    <property type="molecule type" value="Genomic_DNA"/>
</dbReference>
<accession>A0A8T1UJ32</accession>